<comment type="subcellular location">
    <subcellularLocation>
        <location evidence="8">Cytoplasm</location>
    </subcellularLocation>
</comment>
<dbReference type="NCBIfam" id="TIGR00459">
    <property type="entry name" value="aspS_bact"/>
    <property type="match status" value="1"/>
</dbReference>
<evidence type="ECO:0000256" key="8">
    <source>
        <dbReference type="HAMAP-Rule" id="MF_00044"/>
    </source>
</evidence>
<feature type="binding site" evidence="8">
    <location>
        <position position="487"/>
    </location>
    <ligand>
        <name>ATP</name>
        <dbReference type="ChEBI" id="CHEBI:30616"/>
    </ligand>
</feature>
<dbReference type="Proteomes" id="UP000244338">
    <property type="component" value="Unassembled WGS sequence"/>
</dbReference>
<dbReference type="InterPro" id="IPR029351">
    <property type="entry name" value="GAD_dom"/>
</dbReference>
<reference evidence="11" key="1">
    <citation type="journal article" date="2018" name="Sci. Rep.">
        <title>Lignite coal burning seam in the remote Altai Mountains harbors a hydrogen-driven thermophilic microbial community.</title>
        <authorList>
            <person name="Kadnikov V.V."/>
            <person name="Mardanov A.V."/>
            <person name="Ivasenko D.A."/>
            <person name="Antsiferov D.V."/>
            <person name="Beletsky A.V."/>
            <person name="Karnachuk O.V."/>
            <person name="Ravin N.V."/>
        </authorList>
    </citation>
    <scope>NUCLEOTIDE SEQUENCE [LARGE SCALE GENOMIC DNA]</scope>
</reference>
<dbReference type="GO" id="GO:0140096">
    <property type="term" value="F:catalytic activity, acting on a protein"/>
    <property type="evidence" value="ECO:0007669"/>
    <property type="project" value="UniProtKB-ARBA"/>
</dbReference>
<dbReference type="GO" id="GO:0004815">
    <property type="term" value="F:aspartate-tRNA ligase activity"/>
    <property type="evidence" value="ECO:0007669"/>
    <property type="project" value="UniProtKB-UniRule"/>
</dbReference>
<dbReference type="AlphaFoldDB" id="A0A2R6XXV6"/>
<feature type="binding site" evidence="8">
    <location>
        <begin position="225"/>
        <end position="227"/>
    </location>
    <ligand>
        <name>ATP</name>
        <dbReference type="ChEBI" id="CHEBI:30616"/>
    </ligand>
</feature>
<dbReference type="PANTHER" id="PTHR22594">
    <property type="entry name" value="ASPARTYL/LYSYL-TRNA SYNTHETASE"/>
    <property type="match status" value="1"/>
</dbReference>
<comment type="caution">
    <text evidence="10">The sequence shown here is derived from an EMBL/GenBank/DDBJ whole genome shotgun (WGS) entry which is preliminary data.</text>
</comment>
<dbReference type="Gene3D" id="2.40.50.140">
    <property type="entry name" value="Nucleic acid-binding proteins"/>
    <property type="match status" value="1"/>
</dbReference>
<keyword evidence="4 8" id="KW-0547">Nucleotide-binding</keyword>
<feature type="binding site" evidence="8">
    <location>
        <position position="234"/>
    </location>
    <ligand>
        <name>ATP</name>
        <dbReference type="ChEBI" id="CHEBI:30616"/>
    </ligand>
</feature>
<dbReference type="SUPFAM" id="SSF50249">
    <property type="entry name" value="Nucleic acid-binding proteins"/>
    <property type="match status" value="1"/>
</dbReference>
<feature type="binding site" evidence="8">
    <location>
        <position position="494"/>
    </location>
    <ligand>
        <name>L-aspartate</name>
        <dbReference type="ChEBI" id="CHEBI:29991"/>
    </ligand>
</feature>
<evidence type="ECO:0000256" key="5">
    <source>
        <dbReference type="ARBA" id="ARBA00022840"/>
    </source>
</evidence>
<dbReference type="Gene3D" id="3.30.930.10">
    <property type="entry name" value="Bira Bifunctional Protein, Domain 2"/>
    <property type="match status" value="1"/>
</dbReference>
<evidence type="ECO:0000256" key="1">
    <source>
        <dbReference type="ARBA" id="ARBA00006303"/>
    </source>
</evidence>
<dbReference type="InterPro" id="IPR004115">
    <property type="entry name" value="GAD-like_sf"/>
</dbReference>
<dbReference type="CDD" id="cd00777">
    <property type="entry name" value="AspRS_core"/>
    <property type="match status" value="1"/>
</dbReference>
<evidence type="ECO:0000256" key="4">
    <source>
        <dbReference type="ARBA" id="ARBA00022741"/>
    </source>
</evidence>
<evidence type="ECO:0000256" key="3">
    <source>
        <dbReference type="ARBA" id="ARBA00022598"/>
    </source>
</evidence>
<feature type="region of interest" description="Aspartate" evidence="8">
    <location>
        <begin position="203"/>
        <end position="206"/>
    </location>
</feature>
<dbReference type="CDD" id="cd04317">
    <property type="entry name" value="EcAspRS_like_N"/>
    <property type="match status" value="1"/>
</dbReference>
<dbReference type="InterPro" id="IPR004364">
    <property type="entry name" value="Aa-tRNA-synt_II"/>
</dbReference>
<dbReference type="GO" id="GO:0006422">
    <property type="term" value="P:aspartyl-tRNA aminoacylation"/>
    <property type="evidence" value="ECO:0007669"/>
    <property type="project" value="UniProtKB-UniRule"/>
</dbReference>
<evidence type="ECO:0000256" key="7">
    <source>
        <dbReference type="ARBA" id="ARBA00023146"/>
    </source>
</evidence>
<dbReference type="GO" id="GO:0003676">
    <property type="term" value="F:nucleic acid binding"/>
    <property type="evidence" value="ECO:0007669"/>
    <property type="project" value="InterPro"/>
</dbReference>
<comment type="catalytic activity">
    <reaction evidence="8">
        <text>tRNA(Asp) + L-aspartate + ATP = L-aspartyl-tRNA(Asp) + AMP + diphosphate</text>
        <dbReference type="Rhea" id="RHEA:19649"/>
        <dbReference type="Rhea" id="RHEA-COMP:9660"/>
        <dbReference type="Rhea" id="RHEA-COMP:9678"/>
        <dbReference type="ChEBI" id="CHEBI:29991"/>
        <dbReference type="ChEBI" id="CHEBI:30616"/>
        <dbReference type="ChEBI" id="CHEBI:33019"/>
        <dbReference type="ChEBI" id="CHEBI:78442"/>
        <dbReference type="ChEBI" id="CHEBI:78516"/>
        <dbReference type="ChEBI" id="CHEBI:456215"/>
        <dbReference type="EC" id="6.1.1.12"/>
    </reaction>
</comment>
<dbReference type="InterPro" id="IPR006195">
    <property type="entry name" value="aa-tRNA-synth_II"/>
</dbReference>
<dbReference type="PANTHER" id="PTHR22594:SF5">
    <property type="entry name" value="ASPARTATE--TRNA LIGASE, MITOCHONDRIAL"/>
    <property type="match status" value="1"/>
</dbReference>
<gene>
    <name evidence="8" type="primary">aspS</name>
    <name evidence="10" type="ORF">BSOLF_2832</name>
</gene>
<dbReference type="HAMAP" id="MF_00044">
    <property type="entry name" value="Asp_tRNA_synth_type1"/>
    <property type="match status" value="1"/>
</dbReference>
<feature type="binding site" evidence="8">
    <location>
        <position position="453"/>
    </location>
    <ligand>
        <name>L-aspartate</name>
        <dbReference type="ChEBI" id="CHEBI:29991"/>
    </ligand>
</feature>
<dbReference type="InterPro" id="IPR047090">
    <property type="entry name" value="AspRS_core"/>
</dbReference>
<feature type="binding site" evidence="8">
    <location>
        <begin position="539"/>
        <end position="542"/>
    </location>
    <ligand>
        <name>ATP</name>
        <dbReference type="ChEBI" id="CHEBI:30616"/>
    </ligand>
</feature>
<evidence type="ECO:0000256" key="2">
    <source>
        <dbReference type="ARBA" id="ARBA00022490"/>
    </source>
</evidence>
<evidence type="ECO:0000313" key="10">
    <source>
        <dbReference type="EMBL" id="PTQ55250.1"/>
    </source>
</evidence>
<evidence type="ECO:0000259" key="9">
    <source>
        <dbReference type="PROSITE" id="PS50862"/>
    </source>
</evidence>
<keyword evidence="5 8" id="KW-0067">ATP-binding</keyword>
<name>A0A2R6XXV6_9BACL</name>
<evidence type="ECO:0000313" key="11">
    <source>
        <dbReference type="Proteomes" id="UP000244338"/>
    </source>
</evidence>
<dbReference type="EMBL" id="PEBX01000156">
    <property type="protein sequence ID" value="PTQ55250.1"/>
    <property type="molecule type" value="Genomic_DNA"/>
</dbReference>
<dbReference type="Gene3D" id="3.30.1360.30">
    <property type="entry name" value="GAD-like domain"/>
    <property type="match status" value="1"/>
</dbReference>
<comment type="subunit">
    <text evidence="8">Homodimer.</text>
</comment>
<feature type="binding site" evidence="8">
    <location>
        <position position="225"/>
    </location>
    <ligand>
        <name>L-aspartate</name>
        <dbReference type="ChEBI" id="CHEBI:29991"/>
    </ligand>
</feature>
<keyword evidence="2 8" id="KW-0963">Cytoplasm</keyword>
<dbReference type="InterPro" id="IPR002312">
    <property type="entry name" value="Asp/Asn-tRNA-synth_IIb"/>
</dbReference>
<dbReference type="Pfam" id="PF01336">
    <property type="entry name" value="tRNA_anti-codon"/>
    <property type="match status" value="1"/>
</dbReference>
<dbReference type="GO" id="GO:0005524">
    <property type="term" value="F:ATP binding"/>
    <property type="evidence" value="ECO:0007669"/>
    <property type="project" value="UniProtKB-UniRule"/>
</dbReference>
<feature type="binding site" evidence="8">
    <location>
        <position position="179"/>
    </location>
    <ligand>
        <name>L-aspartate</name>
        <dbReference type="ChEBI" id="CHEBI:29991"/>
    </ligand>
</feature>
<evidence type="ECO:0000256" key="6">
    <source>
        <dbReference type="ARBA" id="ARBA00022917"/>
    </source>
</evidence>
<dbReference type="NCBIfam" id="NF001750">
    <property type="entry name" value="PRK00476.1"/>
    <property type="match status" value="1"/>
</dbReference>
<dbReference type="GO" id="GO:0005737">
    <property type="term" value="C:cytoplasm"/>
    <property type="evidence" value="ECO:0007669"/>
    <property type="project" value="UniProtKB-SubCell"/>
</dbReference>
<accession>A0A2R6XXV6</accession>
<comment type="function">
    <text evidence="8">Catalyzes the attachment of L-aspartate to tRNA(Asp) in a two-step reaction: L-aspartate is first activated by ATP to form Asp-AMP and then transferred to the acceptor end of tRNA(Asp).</text>
</comment>
<keyword evidence="6 8" id="KW-0648">Protein biosynthesis</keyword>
<comment type="similarity">
    <text evidence="1 8">Belongs to the class-II aminoacyl-tRNA synthetase family. Type 1 subfamily.</text>
</comment>
<dbReference type="PRINTS" id="PR01042">
    <property type="entry name" value="TRNASYNTHASP"/>
</dbReference>
<dbReference type="SUPFAM" id="SSF55681">
    <property type="entry name" value="Class II aaRS and biotin synthetases"/>
    <property type="match status" value="1"/>
</dbReference>
<dbReference type="InterPro" id="IPR012340">
    <property type="entry name" value="NA-bd_OB-fold"/>
</dbReference>
<dbReference type="InterPro" id="IPR004524">
    <property type="entry name" value="Asp-tRNA-ligase_1"/>
</dbReference>
<dbReference type="GO" id="GO:0016740">
    <property type="term" value="F:transferase activity"/>
    <property type="evidence" value="ECO:0007669"/>
    <property type="project" value="UniProtKB-ARBA"/>
</dbReference>
<comment type="caution">
    <text evidence="8">Lacks conserved residue(s) required for the propagation of feature annotation.</text>
</comment>
<dbReference type="Pfam" id="PF00152">
    <property type="entry name" value="tRNA-synt_2"/>
    <property type="match status" value="1"/>
</dbReference>
<feature type="domain" description="Aminoacyl-transfer RNA synthetases class-II family profile" evidence="9">
    <location>
        <begin position="148"/>
        <end position="560"/>
    </location>
</feature>
<keyword evidence="3 8" id="KW-0436">Ligase</keyword>
<proteinExistence type="inferred from homology"/>
<dbReference type="Pfam" id="PF02938">
    <property type="entry name" value="GAD"/>
    <property type="match status" value="1"/>
</dbReference>
<protein>
    <recommendedName>
        <fullName evidence="8">Aspartate--tRNA ligase</fullName>
        <ecNumber evidence="8">6.1.1.12</ecNumber>
    </recommendedName>
    <alternativeName>
        <fullName evidence="8">Aspartyl-tRNA synthetase</fullName>
        <shortName evidence="8">AspRS</shortName>
    </alternativeName>
</protein>
<dbReference type="InterPro" id="IPR047089">
    <property type="entry name" value="Asp-tRNA-ligase_1_N"/>
</dbReference>
<sequence>MEDQTLFRTHGAGTLRPEHAEEKVILSGWVHRRRDLGGLIFIDVRDRSGIVQIVVHPEQADAFQVAETLRNEYVIRIEGKVVRRAEETVNPDLPTGEVEVIAWAIDILNTAQTPPFSPAEHKEIDEKMRLRYRYLDLRRSAMQNILILRHQVTQAIRRFLSEHDFVEVETPMLTKSTPEGARDFLVPSRLKPGSFYALPQSPQIYKQLLMVAGLERYFQVARCFRDEDLRADRQPEFTQIDIEMSFMPLHAFQDLIETMMQEVTAMVTGVHVPHPFPRISYTEAMDRYGSDKPDTRFGLEIVDVSETVKDSPFQVFRQAIATGGVVRLIRVPDGAGRISRKDVGALEETAKAHGAKGLAWLKIEGGTLSGPLAKFISEDELGRLREVAGVSDGDMLFFGADQKDVVRQALGAVRLALRDLLGLVFPGQFQFLWVTDFPLLEYDPTEKRYVAVHHPFTRPKEEDRHKLMTDPLSVRAEAYDLVLNGYEIGGGSLRIYRREEQDAMFRLLGLSEEEVAEKFGFFVEAFEYGAPPHGGIALGLDRIIAILAGRSNLRDVIAFPKTQSGTDLMMDAPGRVRPEQLAELGISVRTN</sequence>
<keyword evidence="7 8" id="KW-0030">Aminoacyl-tRNA synthetase</keyword>
<dbReference type="SUPFAM" id="SSF55261">
    <property type="entry name" value="GAD domain-like"/>
    <property type="match status" value="1"/>
</dbReference>
<dbReference type="EC" id="6.1.1.12" evidence="8"/>
<dbReference type="InterPro" id="IPR045864">
    <property type="entry name" value="aa-tRNA-synth_II/BPL/LPL"/>
</dbReference>
<dbReference type="PROSITE" id="PS50862">
    <property type="entry name" value="AA_TRNA_LIGASE_II"/>
    <property type="match status" value="1"/>
</dbReference>
<dbReference type="InterPro" id="IPR004365">
    <property type="entry name" value="NA-bd_OB_tRNA"/>
</dbReference>
<organism evidence="10 11">
    <name type="scientific">Candidatus Carbonibacillus altaicus</name>
    <dbReference type="NCBI Taxonomy" id="2163959"/>
    <lineage>
        <taxon>Bacteria</taxon>
        <taxon>Bacillati</taxon>
        <taxon>Bacillota</taxon>
        <taxon>Bacilli</taxon>
        <taxon>Bacillales</taxon>
        <taxon>Candidatus Carbonibacillus</taxon>
    </lineage>
</organism>